<dbReference type="GO" id="GO:0007399">
    <property type="term" value="P:nervous system development"/>
    <property type="evidence" value="ECO:0007669"/>
    <property type="project" value="InterPro"/>
</dbReference>
<dbReference type="STRING" id="1561998.A0A1I7TCL9"/>
<feature type="region of interest" description="Disordered" evidence="5">
    <location>
        <begin position="82"/>
        <end position="107"/>
    </location>
</feature>
<proteinExistence type="predicted"/>
<evidence type="ECO:0000256" key="4">
    <source>
        <dbReference type="PROSITE-ProRule" id="PRU00176"/>
    </source>
</evidence>
<comment type="subcellular location">
    <subcellularLocation>
        <location evidence="1">Nucleus</location>
    </subcellularLocation>
</comment>
<keyword evidence="7" id="KW-1185">Reference proteome</keyword>
<dbReference type="WBParaSite" id="Csp11.Scaffold582.g4601.t1">
    <property type="protein sequence ID" value="Csp11.Scaffold582.g4601.t1"/>
    <property type="gene ID" value="Csp11.Scaffold582.g4601"/>
</dbReference>
<dbReference type="InterPro" id="IPR047131">
    <property type="entry name" value="RBFOX1-like"/>
</dbReference>
<evidence type="ECO:0000256" key="2">
    <source>
        <dbReference type="ARBA" id="ARBA00022884"/>
    </source>
</evidence>
<dbReference type="GO" id="GO:0005634">
    <property type="term" value="C:nucleus"/>
    <property type="evidence" value="ECO:0007669"/>
    <property type="project" value="UniProtKB-SubCell"/>
</dbReference>
<dbReference type="Gene3D" id="3.30.70.330">
    <property type="match status" value="1"/>
</dbReference>
<dbReference type="SUPFAM" id="SSF54928">
    <property type="entry name" value="RNA-binding domain, RBD"/>
    <property type="match status" value="1"/>
</dbReference>
<keyword evidence="2 4" id="KW-0694">RNA-binding</keyword>
<dbReference type="Proteomes" id="UP000095282">
    <property type="component" value="Unplaced"/>
</dbReference>
<dbReference type="eggNOG" id="KOG0125">
    <property type="taxonomic scope" value="Eukaryota"/>
</dbReference>
<dbReference type="Pfam" id="PF00076">
    <property type="entry name" value="RRM_1"/>
    <property type="match status" value="1"/>
</dbReference>
<dbReference type="AlphaFoldDB" id="A0A1I7TCL9"/>
<evidence type="ECO:0000313" key="7">
    <source>
        <dbReference type="Proteomes" id="UP000095282"/>
    </source>
</evidence>
<feature type="domain" description="RRM" evidence="6">
    <location>
        <begin position="299"/>
        <end position="375"/>
    </location>
</feature>
<evidence type="ECO:0000259" key="6">
    <source>
        <dbReference type="PROSITE" id="PS50102"/>
    </source>
</evidence>
<organism evidence="7 8">
    <name type="scientific">Caenorhabditis tropicalis</name>
    <dbReference type="NCBI Taxonomy" id="1561998"/>
    <lineage>
        <taxon>Eukaryota</taxon>
        <taxon>Metazoa</taxon>
        <taxon>Ecdysozoa</taxon>
        <taxon>Nematoda</taxon>
        <taxon>Chromadorea</taxon>
        <taxon>Rhabditida</taxon>
        <taxon>Rhabditina</taxon>
        <taxon>Rhabditomorpha</taxon>
        <taxon>Rhabditoidea</taxon>
        <taxon>Rhabditidae</taxon>
        <taxon>Peloderinae</taxon>
        <taxon>Caenorhabditis</taxon>
    </lineage>
</organism>
<dbReference type="PROSITE" id="PS50102">
    <property type="entry name" value="RRM"/>
    <property type="match status" value="1"/>
</dbReference>
<dbReference type="FunFam" id="3.30.70.330:FF:000821">
    <property type="entry name" value="Sex determination protein fox-1"/>
    <property type="match status" value="1"/>
</dbReference>
<dbReference type="PANTHER" id="PTHR15597:SF22">
    <property type="entry name" value="RNA-BINDING FOX PROTEIN 1, ISOFORM H"/>
    <property type="match status" value="1"/>
</dbReference>
<dbReference type="InterPro" id="IPR035979">
    <property type="entry name" value="RBD_domain_sf"/>
</dbReference>
<feature type="region of interest" description="Disordered" evidence="5">
    <location>
        <begin position="273"/>
        <end position="302"/>
    </location>
</feature>
<keyword evidence="3" id="KW-0539">Nucleus</keyword>
<reference evidence="8" key="1">
    <citation type="submission" date="2016-11" db="UniProtKB">
        <authorList>
            <consortium name="WormBaseParasite"/>
        </authorList>
    </citation>
    <scope>IDENTIFICATION</scope>
</reference>
<accession>A0A1I7TCL9</accession>
<feature type="compositionally biased region" description="Polar residues" evidence="5">
    <location>
        <begin position="274"/>
        <end position="294"/>
    </location>
</feature>
<dbReference type="CDD" id="cd12407">
    <property type="entry name" value="RRM_FOX1_like"/>
    <property type="match status" value="1"/>
</dbReference>
<evidence type="ECO:0000256" key="3">
    <source>
        <dbReference type="ARBA" id="ARBA00023242"/>
    </source>
</evidence>
<name>A0A1I7TCL9_9PELO</name>
<dbReference type="SMART" id="SM00360">
    <property type="entry name" value="RRM"/>
    <property type="match status" value="1"/>
</dbReference>
<sequence length="563" mass="60864">MEALCMRVLSFHHSYKTISIQVVPILYEKTTTRPFDDNPGQSGHTEVKSAPRRPVFVSVVSPAIRPAQVSLPAPYLWRIVRRKKTEKKKKKKKKKQKPTEKTKHKKKASDCLIMAEIFEEVSTATHASHNACDPNVVNSEALPMQALYQLSATGATQQNQQIPIGLGNSLLYQQLAAQQQIAAQHQQQLAVSAAHQSQNNIMLATSAPSLINHMENPTEAKVKDDPNSDYDLQLSIQQHMAAQAQAAQMGSQMGQPQIGPQIVGQQGQPVAVTTAGSTNGTTAVTQPDPSTSSGPEGPKRLHVSNIPFRFRDPDLKTMFEKFGVVSDVEIIFNERGSKGFGFVTMERPQDAERARQELHGSMIEGRKIEVNCATARVHSKKVKPAGGGILDPMNPLVAQSALAAQAQMNRALLLRSPLVAQSLLGRGAALIPGIQQPAAFQLQAALAANPLAQLQGQPLLFNAAALQTNALQQSAFGMDQAAVQAALLANEQARLQLAAAAAQGNEYLMFQQAKQQELPGRIPSSGNATAFGEQYLGNALTAASLPSYQINPALRTLNRFTPY</sequence>
<evidence type="ECO:0000256" key="1">
    <source>
        <dbReference type="ARBA" id="ARBA00004123"/>
    </source>
</evidence>
<evidence type="ECO:0000313" key="8">
    <source>
        <dbReference type="WBParaSite" id="Csp11.Scaffold582.g4601.t1"/>
    </source>
</evidence>
<dbReference type="GO" id="GO:0003729">
    <property type="term" value="F:mRNA binding"/>
    <property type="evidence" value="ECO:0007669"/>
    <property type="project" value="TreeGrafter"/>
</dbReference>
<dbReference type="InterPro" id="IPR000504">
    <property type="entry name" value="RRM_dom"/>
</dbReference>
<dbReference type="GO" id="GO:0000381">
    <property type="term" value="P:regulation of alternative mRNA splicing, via spliceosome"/>
    <property type="evidence" value="ECO:0007669"/>
    <property type="project" value="InterPro"/>
</dbReference>
<protein>
    <submittedName>
        <fullName evidence="8">RRM domain-containing protein</fullName>
    </submittedName>
</protein>
<dbReference type="PANTHER" id="PTHR15597">
    <property type="entry name" value="ATAXIN 2-BINDING PROTEIN 1-RELATED"/>
    <property type="match status" value="1"/>
</dbReference>
<dbReference type="InterPro" id="IPR034237">
    <property type="entry name" value="FOX1_RRM"/>
</dbReference>
<dbReference type="InterPro" id="IPR012677">
    <property type="entry name" value="Nucleotide-bd_a/b_plait_sf"/>
</dbReference>
<dbReference type="GO" id="GO:0005737">
    <property type="term" value="C:cytoplasm"/>
    <property type="evidence" value="ECO:0007669"/>
    <property type="project" value="TreeGrafter"/>
</dbReference>
<evidence type="ECO:0000256" key="5">
    <source>
        <dbReference type="SAM" id="MobiDB-lite"/>
    </source>
</evidence>